<sequence length="208" mass="22737">MEEDWISITEAATRLTARGDAVDRSTLSRYLKQHSEALALRPSGKSNLVEFGALLEHRQANIRLRPMAAAPTSAPPSAARGGVPAQRFAGSQSDGAARKAQADAELREMDLAERRKELTLVAEVDQAGRDAVVLMQSAFERAVESEAATLSLKYGWDERTVRLALKNFIKSGLSVFNREILMRLDAARREEEAVEAGMIETAEGVSLQ</sequence>
<organism evidence="2 3">
    <name type="scientific">Mycoplana rhizolycopersici</name>
    <dbReference type="NCBI Taxonomy" id="2746702"/>
    <lineage>
        <taxon>Bacteria</taxon>
        <taxon>Pseudomonadati</taxon>
        <taxon>Pseudomonadota</taxon>
        <taxon>Alphaproteobacteria</taxon>
        <taxon>Hyphomicrobiales</taxon>
        <taxon>Rhizobiaceae</taxon>
        <taxon>Mycoplana</taxon>
    </lineage>
</organism>
<evidence type="ECO:0000313" key="2">
    <source>
        <dbReference type="EMBL" id="NVP56077.1"/>
    </source>
</evidence>
<evidence type="ECO:0000313" key="3">
    <source>
        <dbReference type="Proteomes" id="UP000659172"/>
    </source>
</evidence>
<dbReference type="EMBL" id="JABXYK010000006">
    <property type="protein sequence ID" value="NVP56077.1"/>
    <property type="molecule type" value="Genomic_DNA"/>
</dbReference>
<reference evidence="2 3" key="1">
    <citation type="submission" date="2020-06" db="EMBL/GenBank/DDBJ databases">
        <title>Rhizobium sp.nov. isolated from the tomato plant.</title>
        <authorList>
            <person name="Thin K.K."/>
            <person name="Zhang X."/>
            <person name="He S."/>
        </authorList>
    </citation>
    <scope>NUCLEOTIDE SEQUENCE [LARGE SCALE GENOMIC DNA]</scope>
    <source>
        <strain evidence="2 3">DBTS2</strain>
    </source>
</reference>
<feature type="compositionally biased region" description="Low complexity" evidence="1">
    <location>
        <begin position="70"/>
        <end position="79"/>
    </location>
</feature>
<keyword evidence="3" id="KW-1185">Reference proteome</keyword>
<dbReference type="Proteomes" id="UP000659172">
    <property type="component" value="Unassembled WGS sequence"/>
</dbReference>
<proteinExistence type="predicted"/>
<feature type="region of interest" description="Disordered" evidence="1">
    <location>
        <begin position="70"/>
        <end position="98"/>
    </location>
</feature>
<evidence type="ECO:0000256" key="1">
    <source>
        <dbReference type="SAM" id="MobiDB-lite"/>
    </source>
</evidence>
<gene>
    <name evidence="2" type="ORF">HV823_12525</name>
</gene>
<name>A0ABX2QEC0_9HYPH</name>
<comment type="caution">
    <text evidence="2">The sequence shown here is derived from an EMBL/GenBank/DDBJ whole genome shotgun (WGS) entry which is preliminary data.</text>
</comment>
<accession>A0ABX2QEC0</accession>
<dbReference type="RefSeq" id="WP_176950044.1">
    <property type="nucleotide sequence ID" value="NZ_JABXYK010000006.1"/>
</dbReference>
<protein>
    <submittedName>
        <fullName evidence="2">Uncharacterized protein</fullName>
    </submittedName>
</protein>